<reference evidence="9 10" key="1">
    <citation type="submission" date="2018-05" db="EMBL/GenBank/DDBJ databases">
        <authorList>
            <consortium name="IHU Genomes"/>
        </authorList>
    </citation>
    <scope>NUCLEOTIDE SEQUENCE [LARGE SCALE GENOMIC DNA]</scope>
    <source>
        <strain evidence="9 10">P7335</strain>
    </source>
</reference>
<evidence type="ECO:0000313" key="10">
    <source>
        <dbReference type="Proteomes" id="UP000252008"/>
    </source>
</evidence>
<dbReference type="InterPro" id="IPR052017">
    <property type="entry name" value="TSUP"/>
</dbReference>
<organism evidence="9 10">
    <name type="scientific">Mycolicibacterium parafortuitum</name>
    <name type="common">Mycobacterium parafortuitum</name>
    <dbReference type="NCBI Taxonomy" id="39692"/>
    <lineage>
        <taxon>Bacteria</taxon>
        <taxon>Bacillati</taxon>
        <taxon>Actinomycetota</taxon>
        <taxon>Actinomycetes</taxon>
        <taxon>Mycobacteriales</taxon>
        <taxon>Mycobacteriaceae</taxon>
        <taxon>Mycolicibacterium</taxon>
    </lineage>
</organism>
<feature type="transmembrane region" description="Helical" evidence="8">
    <location>
        <begin position="231"/>
        <end position="250"/>
    </location>
</feature>
<proteinExistence type="inferred from homology"/>
<comment type="similarity">
    <text evidence="2 8">Belongs to the 4-toluene sulfonate uptake permease (TSUP) (TC 2.A.102) family.</text>
</comment>
<dbReference type="STRING" id="39692.BST38_26895"/>
<dbReference type="PANTHER" id="PTHR30269">
    <property type="entry name" value="TRANSMEMBRANE PROTEIN YFCA"/>
    <property type="match status" value="1"/>
</dbReference>
<keyword evidence="5 8" id="KW-0812">Transmembrane</keyword>
<protein>
    <recommendedName>
        <fullName evidence="8">Probable membrane transporter protein</fullName>
    </recommendedName>
</protein>
<sequence>MWEIAIVILAGLAAGGINAVVGSGTLVTFPVLIALGYPPVVATMSNAIGLVAGGVSGAWGYRKEIAAQKHTVMALLPASALGALTGSFLLLALPDDTFEIVVPVLLVAALGLVIAQPRLQAWVAARRADAATTISPGLVVAVYLVGVYGGYFAAAQGVLLMGVLGVLLAQDLQMSNGLKNLLVGVVNLLAAAAYTVMAFDRIAWTVAACIALGALAGGWLGAKYGRLLSPVWLRVLIVVLGVTALVRILVST</sequence>
<evidence type="ECO:0000256" key="6">
    <source>
        <dbReference type="ARBA" id="ARBA00022989"/>
    </source>
</evidence>
<gene>
    <name evidence="9" type="ORF">MPP7335_01928</name>
</gene>
<name>A0A375YGE1_MYCPF</name>
<keyword evidence="10" id="KW-1185">Reference proteome</keyword>
<dbReference type="RefSeq" id="WP_237160935.1">
    <property type="nucleotide sequence ID" value="NZ_MVID01000037.1"/>
</dbReference>
<evidence type="ECO:0000256" key="1">
    <source>
        <dbReference type="ARBA" id="ARBA00004651"/>
    </source>
</evidence>
<dbReference type="EMBL" id="UEGS01000001">
    <property type="protein sequence ID" value="SRX80188.1"/>
    <property type="molecule type" value="Genomic_DNA"/>
</dbReference>
<evidence type="ECO:0000256" key="2">
    <source>
        <dbReference type="ARBA" id="ARBA00009142"/>
    </source>
</evidence>
<dbReference type="Pfam" id="PF01925">
    <property type="entry name" value="TauE"/>
    <property type="match status" value="1"/>
</dbReference>
<evidence type="ECO:0000256" key="7">
    <source>
        <dbReference type="ARBA" id="ARBA00023136"/>
    </source>
</evidence>
<keyword evidence="4 8" id="KW-1003">Cell membrane</keyword>
<dbReference type="GO" id="GO:0005886">
    <property type="term" value="C:plasma membrane"/>
    <property type="evidence" value="ECO:0007669"/>
    <property type="project" value="UniProtKB-SubCell"/>
</dbReference>
<feature type="transmembrane region" description="Helical" evidence="8">
    <location>
        <begin position="35"/>
        <end position="60"/>
    </location>
</feature>
<evidence type="ECO:0000256" key="5">
    <source>
        <dbReference type="ARBA" id="ARBA00022692"/>
    </source>
</evidence>
<accession>A0A375YGE1</accession>
<evidence type="ECO:0000256" key="4">
    <source>
        <dbReference type="ARBA" id="ARBA00022475"/>
    </source>
</evidence>
<comment type="subcellular location">
    <subcellularLocation>
        <location evidence="1 8">Cell membrane</location>
        <topology evidence="1 8">Multi-pass membrane protein</topology>
    </subcellularLocation>
</comment>
<dbReference type="Proteomes" id="UP000252008">
    <property type="component" value="Unassembled WGS sequence"/>
</dbReference>
<keyword evidence="6 8" id="KW-1133">Transmembrane helix</keyword>
<keyword evidence="3" id="KW-0813">Transport</keyword>
<feature type="transmembrane region" description="Helical" evidence="8">
    <location>
        <begin position="98"/>
        <end position="115"/>
    </location>
</feature>
<dbReference type="InterPro" id="IPR002781">
    <property type="entry name" value="TM_pro_TauE-like"/>
</dbReference>
<dbReference type="AlphaFoldDB" id="A0A375YGE1"/>
<evidence type="ECO:0000313" key="9">
    <source>
        <dbReference type="EMBL" id="SRX80188.1"/>
    </source>
</evidence>
<feature type="transmembrane region" description="Helical" evidence="8">
    <location>
        <begin position="72"/>
        <end position="92"/>
    </location>
</feature>
<evidence type="ECO:0000256" key="8">
    <source>
        <dbReference type="RuleBase" id="RU363041"/>
    </source>
</evidence>
<feature type="transmembrane region" description="Helical" evidence="8">
    <location>
        <begin position="203"/>
        <end position="222"/>
    </location>
</feature>
<evidence type="ECO:0000256" key="3">
    <source>
        <dbReference type="ARBA" id="ARBA00022448"/>
    </source>
</evidence>
<dbReference type="PANTHER" id="PTHR30269:SF0">
    <property type="entry name" value="MEMBRANE TRANSPORTER PROTEIN YFCA-RELATED"/>
    <property type="match status" value="1"/>
</dbReference>
<feature type="transmembrane region" description="Helical" evidence="8">
    <location>
        <begin position="181"/>
        <end position="197"/>
    </location>
</feature>
<keyword evidence="7 8" id="KW-0472">Membrane</keyword>